<comment type="subunit">
    <text evidence="2">Monomer.</text>
</comment>
<dbReference type="InterPro" id="IPR015021">
    <property type="entry name" value="C11orf54_DUF1907"/>
</dbReference>
<feature type="domain" description="DUF1907" evidence="7">
    <location>
        <begin position="102"/>
        <end position="386"/>
    </location>
</feature>
<keyword evidence="4 8" id="KW-0378">Hydrolase</keyword>
<evidence type="ECO:0000256" key="1">
    <source>
        <dbReference type="ARBA" id="ARBA00004123"/>
    </source>
</evidence>
<evidence type="ECO:0000256" key="2">
    <source>
        <dbReference type="ARBA" id="ARBA00011245"/>
    </source>
</evidence>
<proteinExistence type="predicted"/>
<dbReference type="GO" id="GO:0008270">
    <property type="term" value="F:zinc ion binding"/>
    <property type="evidence" value="ECO:0007669"/>
    <property type="project" value="TreeGrafter"/>
</dbReference>
<dbReference type="CDD" id="cd17298">
    <property type="entry name" value="DUF1907"/>
    <property type="match status" value="1"/>
</dbReference>
<evidence type="ECO:0000256" key="4">
    <source>
        <dbReference type="ARBA" id="ARBA00022801"/>
    </source>
</evidence>
<organism evidence="8 9">
    <name type="scientific">Papilio machaon</name>
    <name type="common">Old World swallowtail butterfly</name>
    <dbReference type="NCBI Taxonomy" id="76193"/>
    <lineage>
        <taxon>Eukaryota</taxon>
        <taxon>Metazoa</taxon>
        <taxon>Ecdysozoa</taxon>
        <taxon>Arthropoda</taxon>
        <taxon>Hexapoda</taxon>
        <taxon>Insecta</taxon>
        <taxon>Pterygota</taxon>
        <taxon>Neoptera</taxon>
        <taxon>Endopterygota</taxon>
        <taxon>Lepidoptera</taxon>
        <taxon>Glossata</taxon>
        <taxon>Ditrysia</taxon>
        <taxon>Papilionoidea</taxon>
        <taxon>Papilionidae</taxon>
        <taxon>Papilioninae</taxon>
        <taxon>Papilio</taxon>
    </lineage>
</organism>
<name>A0A0N1I8F1_PAPMA</name>
<protein>
    <submittedName>
        <fullName evidence="8">Ester hydrolase C11orf54-like</fullName>
    </submittedName>
</protein>
<keyword evidence="5" id="KW-0862">Zinc</keyword>
<dbReference type="GO" id="GO:0005634">
    <property type="term" value="C:nucleus"/>
    <property type="evidence" value="ECO:0007669"/>
    <property type="project" value="UniProtKB-SubCell"/>
</dbReference>
<dbReference type="PANTHER" id="PTHR13204">
    <property type="entry name" value="PTD012 PROTEIN"/>
    <property type="match status" value="1"/>
</dbReference>
<evidence type="ECO:0000259" key="7">
    <source>
        <dbReference type="SMART" id="SM01168"/>
    </source>
</evidence>
<dbReference type="AlphaFoldDB" id="A0A0N1I8F1"/>
<accession>A0A0N1I8F1</accession>
<comment type="subcellular location">
    <subcellularLocation>
        <location evidence="1">Nucleus</location>
    </subcellularLocation>
</comment>
<dbReference type="EMBL" id="KQ460784">
    <property type="protein sequence ID" value="KPJ12215.1"/>
    <property type="molecule type" value="Genomic_DNA"/>
</dbReference>
<reference evidence="8 9" key="1">
    <citation type="journal article" date="2015" name="Nat. Commun.">
        <title>Outbred genome sequencing and CRISPR/Cas9 gene editing in butterflies.</title>
        <authorList>
            <person name="Li X."/>
            <person name="Fan D."/>
            <person name="Zhang W."/>
            <person name="Liu G."/>
            <person name="Zhang L."/>
            <person name="Zhao L."/>
            <person name="Fang X."/>
            <person name="Chen L."/>
            <person name="Dong Y."/>
            <person name="Chen Y."/>
            <person name="Ding Y."/>
            <person name="Zhao R."/>
            <person name="Feng M."/>
            <person name="Zhu Y."/>
            <person name="Feng Y."/>
            <person name="Jiang X."/>
            <person name="Zhu D."/>
            <person name="Xiang H."/>
            <person name="Feng X."/>
            <person name="Li S."/>
            <person name="Wang J."/>
            <person name="Zhang G."/>
            <person name="Kronforst M.R."/>
            <person name="Wang W."/>
        </authorList>
    </citation>
    <scope>NUCLEOTIDE SEQUENCE [LARGE SCALE GENOMIC DNA]</scope>
    <source>
        <strain evidence="8">Ya'a_city_454_Pm</strain>
        <tissue evidence="8">Whole body</tissue>
    </source>
</reference>
<gene>
    <name evidence="8" type="ORF">RR48_02211</name>
</gene>
<dbReference type="Proteomes" id="UP000053240">
    <property type="component" value="Unassembled WGS sequence"/>
</dbReference>
<evidence type="ECO:0000256" key="3">
    <source>
        <dbReference type="ARBA" id="ARBA00022723"/>
    </source>
</evidence>
<dbReference type="SMART" id="SM01168">
    <property type="entry name" value="DUF1907"/>
    <property type="match status" value="1"/>
</dbReference>
<evidence type="ECO:0000256" key="5">
    <source>
        <dbReference type="ARBA" id="ARBA00022833"/>
    </source>
</evidence>
<dbReference type="PANTHER" id="PTHR13204:SF1">
    <property type="entry name" value="ESTER HYDROLASE C11ORF54"/>
    <property type="match status" value="1"/>
</dbReference>
<evidence type="ECO:0000313" key="8">
    <source>
        <dbReference type="EMBL" id="KPJ12215.1"/>
    </source>
</evidence>
<dbReference type="SUPFAM" id="SSF117856">
    <property type="entry name" value="AF0104/ALDC/Ptd012-like"/>
    <property type="match status" value="1"/>
</dbReference>
<evidence type="ECO:0000256" key="6">
    <source>
        <dbReference type="ARBA" id="ARBA00023242"/>
    </source>
</evidence>
<keyword evidence="3" id="KW-0479">Metal-binding</keyword>
<dbReference type="Pfam" id="PF08925">
    <property type="entry name" value="DUF1907"/>
    <property type="match status" value="1"/>
</dbReference>
<dbReference type="GO" id="GO:0016788">
    <property type="term" value="F:hydrolase activity, acting on ester bonds"/>
    <property type="evidence" value="ECO:0007669"/>
    <property type="project" value="TreeGrafter"/>
</dbReference>
<dbReference type="InParanoid" id="A0A0N1I8F1"/>
<dbReference type="STRING" id="76193.A0A0N1I8F1"/>
<evidence type="ECO:0000313" key="9">
    <source>
        <dbReference type="Proteomes" id="UP000053240"/>
    </source>
</evidence>
<keyword evidence="6" id="KW-0539">Nucleus</keyword>
<sequence>MRAQEAVYTASYKVMPHSAAGRRLRARFTTAGPALTRHILVEAAVIDTNNLSNMATVDYAKVPIQTKALYVPPLEEMADAEFCQLIENVQDKRELIAMCVAVLSHELRSTFETVEVSVVDCPDLTQPPFDLQAPGISGNATLVEIGGPPYLMPLVQRDKVYDLAALLRHLRRDPALLTGAGAGPWPYIGVNCEGIINLRMQDGAVRQGTRVVSVQPVGAAKGSSGYLQRRLPDAETRTALLGNYLLSDGAPGKVLRVVAKRRVGADNFITAIRRALQARYGERGVGLGGAFVLREGRVKHHVMPDFSSTALCSDEDIDRWLHYFEMRAPIVHVGTLVTADLGLDLRVQHFHGFSAHGDGGHYHYDTTPDSVHYEGYFTPADTIVRVDAPRDTHAFGRD</sequence>
<dbReference type="FunCoup" id="A0A0N1I8F1">
    <property type="interactions" value="272"/>
</dbReference>
<keyword evidence="9" id="KW-1185">Reference proteome</keyword>